<comment type="caution">
    <text evidence="2">The sequence shown here is derived from an EMBL/GenBank/DDBJ whole genome shotgun (WGS) entry which is preliminary data.</text>
</comment>
<feature type="transmembrane region" description="Helical" evidence="1">
    <location>
        <begin position="27"/>
        <end position="48"/>
    </location>
</feature>
<accession>A0ABS1STR9</accession>
<protein>
    <submittedName>
        <fullName evidence="2">Uncharacterized protein</fullName>
    </submittedName>
</protein>
<keyword evidence="1" id="KW-1133">Transmembrane helix</keyword>
<dbReference type="RefSeq" id="WP_202383081.1">
    <property type="nucleotide sequence ID" value="NZ_BAAAMA010000009.1"/>
</dbReference>
<evidence type="ECO:0000256" key="1">
    <source>
        <dbReference type="SAM" id="Phobius"/>
    </source>
</evidence>
<sequence length="187" mass="19368">MGDTDAAQWTLVSGGAQLRFTASRVRAAYSPGFLAVCAFVGVTTGGVAGVAGSGLASAVLVAILVGGVIAALVGYFRLSTQARPITLTLSGETATVSIGGDSADRTVAPLAELRRIVIVHDGAPARVVVDAAGRRERWTVGQLHRNNRPEEHLPLPPAALVTTLRGLGLRLETERVRGIRTTTILPA</sequence>
<name>A0ABS1STR9_9MICO</name>
<dbReference type="Proteomes" id="UP001646141">
    <property type="component" value="Unassembled WGS sequence"/>
</dbReference>
<gene>
    <name evidence="2" type="ORF">D3226_13230</name>
</gene>
<keyword evidence="1" id="KW-0472">Membrane</keyword>
<evidence type="ECO:0000313" key="3">
    <source>
        <dbReference type="Proteomes" id="UP001646141"/>
    </source>
</evidence>
<proteinExistence type="predicted"/>
<reference evidence="2 3" key="1">
    <citation type="submission" date="2018-09" db="EMBL/GenBank/DDBJ databases">
        <title>Comparative genomics of Leucobacter spp.</title>
        <authorList>
            <person name="Reis A.C."/>
            <person name="Kolvenbach B.A."/>
            <person name="Corvini P.F.X."/>
            <person name="Nunes O.C."/>
        </authorList>
    </citation>
    <scope>NUCLEOTIDE SEQUENCE [LARGE SCALE GENOMIC DNA]</scope>
    <source>
        <strain evidence="2 3">L-1</strain>
    </source>
</reference>
<evidence type="ECO:0000313" key="2">
    <source>
        <dbReference type="EMBL" id="MBL3690904.1"/>
    </source>
</evidence>
<dbReference type="EMBL" id="QYAD01000005">
    <property type="protein sequence ID" value="MBL3690904.1"/>
    <property type="molecule type" value="Genomic_DNA"/>
</dbReference>
<feature type="transmembrane region" description="Helical" evidence="1">
    <location>
        <begin position="54"/>
        <end position="76"/>
    </location>
</feature>
<organism evidence="2 3">
    <name type="scientific">Leucobacter chromiireducens subsp. chromiireducens</name>
    <dbReference type="NCBI Taxonomy" id="660067"/>
    <lineage>
        <taxon>Bacteria</taxon>
        <taxon>Bacillati</taxon>
        <taxon>Actinomycetota</taxon>
        <taxon>Actinomycetes</taxon>
        <taxon>Micrococcales</taxon>
        <taxon>Microbacteriaceae</taxon>
        <taxon>Leucobacter</taxon>
    </lineage>
</organism>
<keyword evidence="1" id="KW-0812">Transmembrane</keyword>
<keyword evidence="3" id="KW-1185">Reference proteome</keyword>